<evidence type="ECO:0000313" key="1">
    <source>
        <dbReference type="EMBL" id="EMF15466.1"/>
    </source>
</evidence>
<organism evidence="1 2">
    <name type="scientific">Sphaerulina musiva (strain SO2202)</name>
    <name type="common">Poplar stem canker fungus</name>
    <name type="synonym">Septoria musiva</name>
    <dbReference type="NCBI Taxonomy" id="692275"/>
    <lineage>
        <taxon>Eukaryota</taxon>
        <taxon>Fungi</taxon>
        <taxon>Dikarya</taxon>
        <taxon>Ascomycota</taxon>
        <taxon>Pezizomycotina</taxon>
        <taxon>Dothideomycetes</taxon>
        <taxon>Dothideomycetidae</taxon>
        <taxon>Mycosphaerellales</taxon>
        <taxon>Mycosphaerellaceae</taxon>
        <taxon>Sphaerulina</taxon>
    </lineage>
</organism>
<dbReference type="AlphaFoldDB" id="M3C5D5"/>
<dbReference type="Proteomes" id="UP000016931">
    <property type="component" value="Unassembled WGS sequence"/>
</dbReference>
<dbReference type="GeneID" id="27901378"/>
<dbReference type="EMBL" id="KB456261">
    <property type="protein sequence ID" value="EMF15466.1"/>
    <property type="molecule type" value="Genomic_DNA"/>
</dbReference>
<dbReference type="HOGENOM" id="CLU_3015687_0_0_1"/>
<evidence type="ECO:0000313" key="2">
    <source>
        <dbReference type="Proteomes" id="UP000016931"/>
    </source>
</evidence>
<accession>M3C5D5</accession>
<reference evidence="1 2" key="1">
    <citation type="journal article" date="2012" name="PLoS Pathog.">
        <title>Diverse lifestyles and strategies of plant pathogenesis encoded in the genomes of eighteen Dothideomycetes fungi.</title>
        <authorList>
            <person name="Ohm R.A."/>
            <person name="Feau N."/>
            <person name="Henrissat B."/>
            <person name="Schoch C.L."/>
            <person name="Horwitz B.A."/>
            <person name="Barry K.W."/>
            <person name="Condon B.J."/>
            <person name="Copeland A.C."/>
            <person name="Dhillon B."/>
            <person name="Glaser F."/>
            <person name="Hesse C.N."/>
            <person name="Kosti I."/>
            <person name="LaButti K."/>
            <person name="Lindquist E.A."/>
            <person name="Lucas S."/>
            <person name="Salamov A.A."/>
            <person name="Bradshaw R.E."/>
            <person name="Ciuffetti L."/>
            <person name="Hamelin R.C."/>
            <person name="Kema G.H.J."/>
            <person name="Lawrence C."/>
            <person name="Scott J.A."/>
            <person name="Spatafora J.W."/>
            <person name="Turgeon B.G."/>
            <person name="de Wit P.J.G.M."/>
            <person name="Zhong S."/>
            <person name="Goodwin S.B."/>
            <person name="Grigoriev I.V."/>
        </authorList>
    </citation>
    <scope>NUCLEOTIDE SEQUENCE [LARGE SCALE GENOMIC DNA]</scope>
    <source>
        <strain evidence="1 2">SO2202</strain>
    </source>
</reference>
<dbReference type="RefSeq" id="XP_016763587.1">
    <property type="nucleotide sequence ID" value="XM_016904241.1"/>
</dbReference>
<name>M3C5D5_SPHMS</name>
<protein>
    <submittedName>
        <fullName evidence="1">Uncharacterized protein</fullName>
    </submittedName>
</protein>
<gene>
    <name evidence="1" type="ORF">SEPMUDRAFT_147350</name>
</gene>
<keyword evidence="2" id="KW-1185">Reference proteome</keyword>
<sequence>MLCQLKALQDPLQPPSTRNLDLGYAIVVATKTDYGEVSRDSWVPILALFASNNMKL</sequence>
<proteinExistence type="predicted"/>